<comment type="caution">
    <text evidence="2">The sequence shown here is derived from an EMBL/GenBank/DDBJ whole genome shotgun (WGS) entry which is preliminary data.</text>
</comment>
<accession>A0AAD9A4D6</accession>
<keyword evidence="3" id="KW-1185">Reference proteome</keyword>
<dbReference type="EMBL" id="JAQOWY010000497">
    <property type="protein sequence ID" value="KAK1841223.1"/>
    <property type="molecule type" value="Genomic_DNA"/>
</dbReference>
<feature type="region of interest" description="Disordered" evidence="1">
    <location>
        <begin position="222"/>
        <end position="244"/>
    </location>
</feature>
<name>A0AAD9A4D6_9PEZI</name>
<evidence type="ECO:0000256" key="1">
    <source>
        <dbReference type="SAM" id="MobiDB-lite"/>
    </source>
</evidence>
<protein>
    <submittedName>
        <fullName evidence="2">Uncharacterized protein</fullName>
    </submittedName>
</protein>
<proteinExistence type="predicted"/>
<gene>
    <name evidence="2" type="ORF">CCHR01_16155</name>
</gene>
<sequence>MKWDGRSGQTQRNETTQFCRDLASRAVSMRTQAQPYTVTQKLDGWQVTLSLLCFGTVSSKHHKPADSRLLPGSWLYVCGCTVRESLRGRTKGSTGRRDHDEGPTRQSLGGTGRSRRSRIETALHRAKGEQSANEKAPNPRAVNVTAPFTPSIRRIPVPGPQPPHPRLDHSPSGCGLFPVRLTVHGMLSPCERDSRMKGRRGQSEERAQFLVSVGSKSWSSLATTISHSQTPKGRESSNQITQST</sequence>
<evidence type="ECO:0000313" key="3">
    <source>
        <dbReference type="Proteomes" id="UP001243330"/>
    </source>
</evidence>
<organism evidence="2 3">
    <name type="scientific">Colletotrichum chrysophilum</name>
    <dbReference type="NCBI Taxonomy" id="1836956"/>
    <lineage>
        <taxon>Eukaryota</taxon>
        <taxon>Fungi</taxon>
        <taxon>Dikarya</taxon>
        <taxon>Ascomycota</taxon>
        <taxon>Pezizomycotina</taxon>
        <taxon>Sordariomycetes</taxon>
        <taxon>Hypocreomycetidae</taxon>
        <taxon>Glomerellales</taxon>
        <taxon>Glomerellaceae</taxon>
        <taxon>Colletotrichum</taxon>
        <taxon>Colletotrichum gloeosporioides species complex</taxon>
    </lineage>
</organism>
<feature type="region of interest" description="Disordered" evidence="1">
    <location>
        <begin position="123"/>
        <end position="142"/>
    </location>
</feature>
<feature type="region of interest" description="Disordered" evidence="1">
    <location>
        <begin position="88"/>
        <end position="117"/>
    </location>
</feature>
<dbReference type="Proteomes" id="UP001243330">
    <property type="component" value="Unassembled WGS sequence"/>
</dbReference>
<dbReference type="AlphaFoldDB" id="A0AAD9A4D6"/>
<evidence type="ECO:0000313" key="2">
    <source>
        <dbReference type="EMBL" id="KAK1841223.1"/>
    </source>
</evidence>
<reference evidence="2" key="1">
    <citation type="submission" date="2023-01" db="EMBL/GenBank/DDBJ databases">
        <title>Colletotrichum chrysophilum M932 genome sequence.</title>
        <authorList>
            <person name="Baroncelli R."/>
        </authorList>
    </citation>
    <scope>NUCLEOTIDE SEQUENCE</scope>
    <source>
        <strain evidence="2">M932</strain>
    </source>
</reference>